<dbReference type="EMBL" id="NBNE01002464">
    <property type="protein sequence ID" value="OWZ10374.1"/>
    <property type="molecule type" value="Genomic_DNA"/>
</dbReference>
<dbReference type="PROSITE" id="PS50088">
    <property type="entry name" value="ANK_REPEAT"/>
    <property type="match status" value="6"/>
</dbReference>
<feature type="repeat" description="ANK" evidence="3">
    <location>
        <begin position="434"/>
        <end position="466"/>
    </location>
</feature>
<feature type="repeat" description="ANK" evidence="3">
    <location>
        <begin position="467"/>
        <end position="489"/>
    </location>
</feature>
<organism evidence="5 6">
    <name type="scientific">Phytophthora megakarya</name>
    <dbReference type="NCBI Taxonomy" id="4795"/>
    <lineage>
        <taxon>Eukaryota</taxon>
        <taxon>Sar</taxon>
        <taxon>Stramenopiles</taxon>
        <taxon>Oomycota</taxon>
        <taxon>Peronosporomycetes</taxon>
        <taxon>Peronosporales</taxon>
        <taxon>Peronosporaceae</taxon>
        <taxon>Phytophthora</taxon>
    </lineage>
</organism>
<evidence type="ECO:0000313" key="6">
    <source>
        <dbReference type="Proteomes" id="UP000198211"/>
    </source>
</evidence>
<dbReference type="Pfam" id="PF12796">
    <property type="entry name" value="Ank_2"/>
    <property type="match status" value="3"/>
</dbReference>
<dbReference type="PANTHER" id="PTHR24166:SF48">
    <property type="entry name" value="PROTEIN VAPYRIN"/>
    <property type="match status" value="1"/>
</dbReference>
<sequence length="640" mass="70029">MIIHMQLQLVSVDDLEVLPSSQLKPMHNFESTDNVLNSSRRIELSRQRHCVDLDDKSTELRRAVTTAPEPLTLESPHNSSPRSILRNRSTPTAVETSLLERSSTSQNSETPKKTLKKKKVSFQQTDLEQELEQSTPKNQCSCQNLNPTDVVKDMTSPIHAACRRAELQTVKHLLSSHCGVDLMKLVNSSCECGRTPLEVACETGDVRIVKLLLKRHADPNIAGSTPGSRHRKHRRRSIDHMLTPKRRQRTCMGITCKNRKTDILELLLQYGARIDETALVVAASRGHEDVIRTLTSFANADAKKKTRPMHQLFHKKGAAVSERTNVPLISSSALQKACSAAALEYPGLVRLLLGDGKSATSRHSILQCAFDAVNLPDYRLFECLAKTYDTRLLLDARDKTAQSSLLHAAVKNGSAKTVVLLVKMGADVQAKDGSGIPPLYLACARGQEVVVQTLLENGAKCTAVGPNGETPLHIAAQENHLACVKLLLEVAKVPVDDVTFDRCTALHLASQRGNTAVAAYLLDSGANVDAVTVDNESPLLKASRMSHFQTVKLLLSRNASSHSMSTTTTSEQKTPSRSASCEAPTLTSPRSSAQIERSRSLSALGHGSQCKANKNNERIFIAKSSTHTSLKHWICSVLNN</sequence>
<feature type="repeat" description="ANK" evidence="3">
    <location>
        <begin position="192"/>
        <end position="224"/>
    </location>
</feature>
<keyword evidence="6" id="KW-1185">Reference proteome</keyword>
<feature type="compositionally biased region" description="Low complexity" evidence="4">
    <location>
        <begin position="560"/>
        <end position="570"/>
    </location>
</feature>
<dbReference type="PANTHER" id="PTHR24166">
    <property type="entry name" value="ROLLING PEBBLES, ISOFORM B"/>
    <property type="match status" value="1"/>
</dbReference>
<dbReference type="AlphaFoldDB" id="A0A225VZ14"/>
<reference evidence="6" key="1">
    <citation type="submission" date="2017-03" db="EMBL/GenBank/DDBJ databases">
        <title>Phytopthora megakarya and P. palmivora, two closely related causual agents of cacao black pod achieved similar genome size and gene model numbers by different mechanisms.</title>
        <authorList>
            <person name="Ali S."/>
            <person name="Shao J."/>
            <person name="Larry D.J."/>
            <person name="Kronmiller B."/>
            <person name="Shen D."/>
            <person name="Strem M.D."/>
            <person name="Melnick R.L."/>
            <person name="Guiltinan M.J."/>
            <person name="Tyler B.M."/>
            <person name="Meinhardt L.W."/>
            <person name="Bailey B.A."/>
        </authorList>
    </citation>
    <scope>NUCLEOTIDE SEQUENCE [LARGE SCALE GENOMIC DNA]</scope>
    <source>
        <strain evidence="6">zdho120</strain>
    </source>
</reference>
<comment type="caution">
    <text evidence="5">The sequence shown here is derived from an EMBL/GenBank/DDBJ whole genome shotgun (WGS) entry which is preliminary data.</text>
</comment>
<dbReference type="InterPro" id="IPR050889">
    <property type="entry name" value="Dendritic_Spine_Reg/Scaffold"/>
</dbReference>
<dbReference type="Gene3D" id="1.25.40.20">
    <property type="entry name" value="Ankyrin repeat-containing domain"/>
    <property type="match status" value="3"/>
</dbReference>
<accession>A0A225VZ14</accession>
<dbReference type="InterPro" id="IPR002110">
    <property type="entry name" value="Ankyrin_rpt"/>
</dbReference>
<dbReference type="PRINTS" id="PR01415">
    <property type="entry name" value="ANKYRIN"/>
</dbReference>
<dbReference type="PROSITE" id="PS50297">
    <property type="entry name" value="ANK_REP_REGION"/>
    <property type="match status" value="5"/>
</dbReference>
<evidence type="ECO:0000256" key="4">
    <source>
        <dbReference type="SAM" id="MobiDB-lite"/>
    </source>
</evidence>
<feature type="repeat" description="ANK" evidence="3">
    <location>
        <begin position="501"/>
        <end position="533"/>
    </location>
</feature>
<dbReference type="SUPFAM" id="SSF48403">
    <property type="entry name" value="Ankyrin repeat"/>
    <property type="match status" value="1"/>
</dbReference>
<evidence type="ECO:0000256" key="2">
    <source>
        <dbReference type="ARBA" id="ARBA00023043"/>
    </source>
</evidence>
<name>A0A225VZ14_9STRA</name>
<keyword evidence="2 3" id="KW-0040">ANK repeat</keyword>
<evidence type="ECO:0000256" key="1">
    <source>
        <dbReference type="ARBA" id="ARBA00022737"/>
    </source>
</evidence>
<dbReference type="InterPro" id="IPR036770">
    <property type="entry name" value="Ankyrin_rpt-contain_sf"/>
</dbReference>
<feature type="repeat" description="ANK" evidence="3">
    <location>
        <begin position="401"/>
        <end position="433"/>
    </location>
</feature>
<evidence type="ECO:0000256" key="3">
    <source>
        <dbReference type="PROSITE-ProRule" id="PRU00023"/>
    </source>
</evidence>
<evidence type="ECO:0000313" key="5">
    <source>
        <dbReference type="EMBL" id="OWZ10374.1"/>
    </source>
</evidence>
<dbReference type="Proteomes" id="UP000198211">
    <property type="component" value="Unassembled WGS sequence"/>
</dbReference>
<proteinExistence type="predicted"/>
<keyword evidence="1" id="KW-0677">Repeat</keyword>
<feature type="compositionally biased region" description="Polar residues" evidence="4">
    <location>
        <begin position="75"/>
        <end position="109"/>
    </location>
</feature>
<feature type="region of interest" description="Disordered" evidence="4">
    <location>
        <begin position="559"/>
        <end position="596"/>
    </location>
</feature>
<feature type="region of interest" description="Disordered" evidence="4">
    <location>
        <begin position="65"/>
        <end position="121"/>
    </location>
</feature>
<feature type="repeat" description="ANK" evidence="3">
    <location>
        <begin position="534"/>
        <end position="566"/>
    </location>
</feature>
<gene>
    <name evidence="5" type="ORF">PHMEG_00016786</name>
</gene>
<feature type="compositionally biased region" description="Polar residues" evidence="4">
    <location>
        <begin position="571"/>
        <end position="595"/>
    </location>
</feature>
<dbReference type="OrthoDB" id="165259at2759"/>
<dbReference type="STRING" id="4795.A0A225VZ14"/>
<protein>
    <submittedName>
        <fullName evidence="5">Uncharacterized protein</fullName>
    </submittedName>
</protein>
<dbReference type="SMART" id="SM00248">
    <property type="entry name" value="ANK"/>
    <property type="match status" value="10"/>
</dbReference>